<comment type="similarity">
    <text evidence="2">Belongs to the FMP52 family.</text>
</comment>
<dbReference type="Pfam" id="PF08732">
    <property type="entry name" value="HIM1"/>
    <property type="match status" value="1"/>
</dbReference>
<evidence type="ECO:0000256" key="6">
    <source>
        <dbReference type="ARBA" id="ARBA00023136"/>
    </source>
</evidence>
<evidence type="ECO:0000256" key="4">
    <source>
        <dbReference type="ARBA" id="ARBA00022946"/>
    </source>
</evidence>
<dbReference type="AlphaFoldDB" id="A0A6A7BZ35"/>
<dbReference type="GO" id="GO:0051170">
    <property type="term" value="P:import into nucleus"/>
    <property type="evidence" value="ECO:0007669"/>
    <property type="project" value="TreeGrafter"/>
</dbReference>
<proteinExistence type="inferred from homology"/>
<keyword evidence="3" id="KW-1000">Mitochondrion outer membrane</keyword>
<dbReference type="InterPro" id="IPR014843">
    <property type="entry name" value="Him1/Fmp52"/>
</dbReference>
<gene>
    <name evidence="7" type="ORF">K470DRAFT_216814</name>
</gene>
<reference evidence="7" key="1">
    <citation type="journal article" date="2020" name="Stud. Mycol.">
        <title>101 Dothideomycetes genomes: a test case for predicting lifestyles and emergence of pathogens.</title>
        <authorList>
            <person name="Haridas S."/>
            <person name="Albert R."/>
            <person name="Binder M."/>
            <person name="Bloem J."/>
            <person name="Labutti K."/>
            <person name="Salamov A."/>
            <person name="Andreopoulos B."/>
            <person name="Baker S."/>
            <person name="Barry K."/>
            <person name="Bills G."/>
            <person name="Bluhm B."/>
            <person name="Cannon C."/>
            <person name="Castanera R."/>
            <person name="Culley D."/>
            <person name="Daum C."/>
            <person name="Ezra D."/>
            <person name="Gonzalez J."/>
            <person name="Henrissat B."/>
            <person name="Kuo A."/>
            <person name="Liang C."/>
            <person name="Lipzen A."/>
            <person name="Lutzoni F."/>
            <person name="Magnuson J."/>
            <person name="Mondo S."/>
            <person name="Nolan M."/>
            <person name="Ohm R."/>
            <person name="Pangilinan J."/>
            <person name="Park H.-J."/>
            <person name="Ramirez L."/>
            <person name="Alfaro M."/>
            <person name="Sun H."/>
            <person name="Tritt A."/>
            <person name="Yoshinaga Y."/>
            <person name="Zwiers L.-H."/>
            <person name="Turgeon B."/>
            <person name="Goodwin S."/>
            <person name="Spatafora J."/>
            <person name="Crous P."/>
            <person name="Grigoriev I."/>
        </authorList>
    </citation>
    <scope>NUCLEOTIDE SEQUENCE</scope>
    <source>
        <strain evidence="7">CBS 480.64</strain>
    </source>
</reference>
<comment type="subcellular location">
    <subcellularLocation>
        <location evidence="1">Mitochondrion outer membrane</location>
        <topology evidence="1">Peripheral membrane protein</topology>
    </subcellularLocation>
</comment>
<evidence type="ECO:0000313" key="8">
    <source>
        <dbReference type="Proteomes" id="UP000799421"/>
    </source>
</evidence>
<dbReference type="PANTHER" id="PTHR14097">
    <property type="entry name" value="OXIDOREDUCTASE HTATIP2"/>
    <property type="match status" value="1"/>
</dbReference>
<dbReference type="FunFam" id="3.40.50.720:FF:000366">
    <property type="entry name" value="Protein FMP52, mitochondrial"/>
    <property type="match status" value="1"/>
</dbReference>
<dbReference type="Gene3D" id="3.40.50.720">
    <property type="entry name" value="NAD(P)-binding Rossmann-like Domain"/>
    <property type="match status" value="1"/>
</dbReference>
<evidence type="ECO:0008006" key="9">
    <source>
        <dbReference type="Google" id="ProtNLM"/>
    </source>
</evidence>
<dbReference type="InterPro" id="IPR036291">
    <property type="entry name" value="NAD(P)-bd_dom_sf"/>
</dbReference>
<keyword evidence="6" id="KW-0472">Membrane</keyword>
<evidence type="ECO:0000313" key="7">
    <source>
        <dbReference type="EMBL" id="KAF2860616.1"/>
    </source>
</evidence>
<evidence type="ECO:0000256" key="1">
    <source>
        <dbReference type="ARBA" id="ARBA00004450"/>
    </source>
</evidence>
<organism evidence="7 8">
    <name type="scientific">Piedraia hortae CBS 480.64</name>
    <dbReference type="NCBI Taxonomy" id="1314780"/>
    <lineage>
        <taxon>Eukaryota</taxon>
        <taxon>Fungi</taxon>
        <taxon>Dikarya</taxon>
        <taxon>Ascomycota</taxon>
        <taxon>Pezizomycotina</taxon>
        <taxon>Dothideomycetes</taxon>
        <taxon>Dothideomycetidae</taxon>
        <taxon>Capnodiales</taxon>
        <taxon>Piedraiaceae</taxon>
        <taxon>Piedraia</taxon>
    </lineage>
</organism>
<name>A0A6A7BZ35_9PEZI</name>
<keyword evidence="8" id="KW-1185">Reference proteome</keyword>
<dbReference type="Proteomes" id="UP000799421">
    <property type="component" value="Unassembled WGS sequence"/>
</dbReference>
<dbReference type="GO" id="GO:0005741">
    <property type="term" value="C:mitochondrial outer membrane"/>
    <property type="evidence" value="ECO:0007669"/>
    <property type="project" value="UniProtKB-SubCell"/>
</dbReference>
<dbReference type="EMBL" id="MU005980">
    <property type="protein sequence ID" value="KAF2860616.1"/>
    <property type="molecule type" value="Genomic_DNA"/>
</dbReference>
<evidence type="ECO:0000256" key="2">
    <source>
        <dbReference type="ARBA" id="ARBA00006617"/>
    </source>
</evidence>
<dbReference type="PANTHER" id="PTHR14097:SF7">
    <property type="entry name" value="OXIDOREDUCTASE HTATIP2"/>
    <property type="match status" value="1"/>
</dbReference>
<evidence type="ECO:0000256" key="5">
    <source>
        <dbReference type="ARBA" id="ARBA00023128"/>
    </source>
</evidence>
<keyword evidence="4" id="KW-0809">Transit peptide</keyword>
<accession>A0A6A7BZ35</accession>
<dbReference type="SUPFAM" id="SSF51735">
    <property type="entry name" value="NAD(P)-binding Rossmann-fold domains"/>
    <property type="match status" value="1"/>
</dbReference>
<protein>
    <recommendedName>
        <fullName evidence="9">NAD(P)-binding domain-containing protein</fullName>
    </recommendedName>
</protein>
<dbReference type="OrthoDB" id="430436at2759"/>
<keyword evidence="5" id="KW-0496">Mitochondrion</keyword>
<sequence length="226" mass="23647">MATACVVGSTGLVGSRILSTLQDLPSVSSIYAFSRRDLPAKPKTTNIVSADSDAWAGKCPATQVFLSALGTTRAQAGSTENQKKIDYGLNLELARAAKAAGTKIYVLISSQGASSSSFFAYPKMKGELEDAVRALDFDHAVIVRPGLILGERSDARFAESALKKLAGLVGGLGGLGCTDPWAQSADTIAKAAVRAALDCVEGKSVEKVQILNQADIVKLGRTEWKA</sequence>
<evidence type="ECO:0000256" key="3">
    <source>
        <dbReference type="ARBA" id="ARBA00022787"/>
    </source>
</evidence>